<evidence type="ECO:0000313" key="3">
    <source>
        <dbReference type="Proteomes" id="UP000266723"/>
    </source>
</evidence>
<name>A0ABQ7DIF8_BRACR</name>
<comment type="caution">
    <text evidence="2">The sequence shown here is derived from an EMBL/GenBank/DDBJ whole genome shotgun (WGS) entry which is preliminary data.</text>
</comment>
<organism evidence="2 3">
    <name type="scientific">Brassica cretica</name>
    <name type="common">Mustard</name>
    <dbReference type="NCBI Taxonomy" id="69181"/>
    <lineage>
        <taxon>Eukaryota</taxon>
        <taxon>Viridiplantae</taxon>
        <taxon>Streptophyta</taxon>
        <taxon>Embryophyta</taxon>
        <taxon>Tracheophyta</taxon>
        <taxon>Spermatophyta</taxon>
        <taxon>Magnoliopsida</taxon>
        <taxon>eudicotyledons</taxon>
        <taxon>Gunneridae</taxon>
        <taxon>Pentapetalae</taxon>
        <taxon>rosids</taxon>
        <taxon>malvids</taxon>
        <taxon>Brassicales</taxon>
        <taxon>Brassicaceae</taxon>
        <taxon>Brassiceae</taxon>
        <taxon>Brassica</taxon>
    </lineage>
</organism>
<sequence length="59" mass="6509">MVVEEIFLMVEVMVVKWKVDHVVDGEGGKISRSWWWRRSSDGGGGEEKGSGGDGVAEEE</sequence>
<dbReference type="Proteomes" id="UP000266723">
    <property type="component" value="Unassembled WGS sequence"/>
</dbReference>
<reference evidence="2 3" key="1">
    <citation type="journal article" date="2020" name="BMC Genomics">
        <title>Intraspecific diversification of the crop wild relative Brassica cretica Lam. using demographic model selection.</title>
        <authorList>
            <person name="Kioukis A."/>
            <person name="Michalopoulou V.A."/>
            <person name="Briers L."/>
            <person name="Pirintsos S."/>
            <person name="Studholme D.J."/>
            <person name="Pavlidis P."/>
            <person name="Sarris P.F."/>
        </authorList>
    </citation>
    <scope>NUCLEOTIDE SEQUENCE [LARGE SCALE GENOMIC DNA]</scope>
    <source>
        <strain evidence="3">cv. PFS-1207/04</strain>
    </source>
</reference>
<gene>
    <name evidence="2" type="ORF">DY000_02033574</name>
</gene>
<evidence type="ECO:0000313" key="2">
    <source>
        <dbReference type="EMBL" id="KAF3577762.1"/>
    </source>
</evidence>
<protein>
    <submittedName>
        <fullName evidence="2">Uncharacterized protein</fullName>
    </submittedName>
</protein>
<dbReference type="EMBL" id="QGKV02000649">
    <property type="protein sequence ID" value="KAF3577762.1"/>
    <property type="molecule type" value="Genomic_DNA"/>
</dbReference>
<accession>A0ABQ7DIF8</accession>
<proteinExistence type="predicted"/>
<evidence type="ECO:0000256" key="1">
    <source>
        <dbReference type="SAM" id="MobiDB-lite"/>
    </source>
</evidence>
<keyword evidence="3" id="KW-1185">Reference proteome</keyword>
<feature type="region of interest" description="Disordered" evidence="1">
    <location>
        <begin position="35"/>
        <end position="59"/>
    </location>
</feature>